<dbReference type="AlphaFoldDB" id="A0A1K1V4E3"/>
<dbReference type="EMBL" id="FPJW01000002">
    <property type="protein sequence ID" value="SFX19405.1"/>
    <property type="molecule type" value="Genomic_DNA"/>
</dbReference>
<dbReference type="Proteomes" id="UP000182350">
    <property type="component" value="Unassembled WGS sequence"/>
</dbReference>
<name>A0A1K1V4E3_9GAMM</name>
<evidence type="ECO:0000313" key="1">
    <source>
        <dbReference type="EMBL" id="SFX19405.1"/>
    </source>
</evidence>
<protein>
    <submittedName>
        <fullName evidence="1">Uncharacterized protein</fullName>
    </submittedName>
</protein>
<dbReference type="OrthoDB" id="6120290at2"/>
<accession>A0A1K1V4E3</accession>
<gene>
    <name evidence="1" type="ORF">SAMN02745752_00749</name>
</gene>
<dbReference type="RefSeq" id="WP_072325007.1">
    <property type="nucleotide sequence ID" value="NZ_FPJW01000002.1"/>
</dbReference>
<proteinExistence type="predicted"/>
<sequence length="107" mass="12102">MNDPSRNQHIEDNFYTFNDKFIELFSDIKKGLEACGGHQKDITVMDGLIQALQLGDYASARTQLLNAKLEPLLEETFDNLKLNSDLTSLRIRMANLGLLEADASHYL</sequence>
<organism evidence="1 2">
    <name type="scientific">Marinospirillum alkaliphilum DSM 21637</name>
    <dbReference type="NCBI Taxonomy" id="1122209"/>
    <lineage>
        <taxon>Bacteria</taxon>
        <taxon>Pseudomonadati</taxon>
        <taxon>Pseudomonadota</taxon>
        <taxon>Gammaproteobacteria</taxon>
        <taxon>Oceanospirillales</taxon>
        <taxon>Oceanospirillaceae</taxon>
        <taxon>Marinospirillum</taxon>
    </lineage>
</organism>
<evidence type="ECO:0000313" key="2">
    <source>
        <dbReference type="Proteomes" id="UP000182350"/>
    </source>
</evidence>
<reference evidence="1 2" key="1">
    <citation type="submission" date="2016-11" db="EMBL/GenBank/DDBJ databases">
        <authorList>
            <person name="Jaros S."/>
            <person name="Januszkiewicz K."/>
            <person name="Wedrychowicz H."/>
        </authorList>
    </citation>
    <scope>NUCLEOTIDE SEQUENCE [LARGE SCALE GENOMIC DNA]</scope>
    <source>
        <strain evidence="1 2">DSM 21637</strain>
    </source>
</reference>
<keyword evidence="2" id="KW-1185">Reference proteome</keyword>